<organism evidence="4 5">
    <name type="scientific">Edaphochlamys debaryana</name>
    <dbReference type="NCBI Taxonomy" id="47281"/>
    <lineage>
        <taxon>Eukaryota</taxon>
        <taxon>Viridiplantae</taxon>
        <taxon>Chlorophyta</taxon>
        <taxon>core chlorophytes</taxon>
        <taxon>Chlorophyceae</taxon>
        <taxon>CS clade</taxon>
        <taxon>Chlamydomonadales</taxon>
        <taxon>Chlamydomonadales incertae sedis</taxon>
        <taxon>Edaphochlamys</taxon>
    </lineage>
</organism>
<evidence type="ECO:0000313" key="5">
    <source>
        <dbReference type="Proteomes" id="UP000612055"/>
    </source>
</evidence>
<dbReference type="OrthoDB" id="6224010at2759"/>
<evidence type="ECO:0000256" key="1">
    <source>
        <dbReference type="ARBA" id="ARBA00007347"/>
    </source>
</evidence>
<accession>A0A835YNZ0</accession>
<comment type="similarity">
    <text evidence="1 3">Belongs to the CMC family.</text>
</comment>
<proteinExistence type="inferred from homology"/>
<dbReference type="EMBL" id="JAEHOE010000002">
    <property type="protein sequence ID" value="KAG2501199.1"/>
    <property type="molecule type" value="Genomic_DNA"/>
</dbReference>
<keyword evidence="2" id="KW-1015">Disulfide bond</keyword>
<evidence type="ECO:0000313" key="4">
    <source>
        <dbReference type="EMBL" id="KAG2501199.1"/>
    </source>
</evidence>
<keyword evidence="3" id="KW-0496">Mitochondrion</keyword>
<comment type="caution">
    <text evidence="4">The sequence shown here is derived from an EMBL/GenBank/DDBJ whole genome shotgun (WGS) entry which is preliminary data.</text>
</comment>
<evidence type="ECO:0000256" key="2">
    <source>
        <dbReference type="ARBA" id="ARBA00023157"/>
    </source>
</evidence>
<keyword evidence="5" id="KW-1185">Reference proteome</keyword>
<gene>
    <name evidence="4" type="ORF">HYH03_001013</name>
</gene>
<evidence type="ECO:0000256" key="3">
    <source>
        <dbReference type="RuleBase" id="RU364104"/>
    </source>
</evidence>
<dbReference type="AlphaFoldDB" id="A0A835YNZ0"/>
<dbReference type="Pfam" id="PF08583">
    <property type="entry name" value="Cmc1"/>
    <property type="match status" value="1"/>
</dbReference>
<dbReference type="InterPro" id="IPR013892">
    <property type="entry name" value="Cyt_c_biogenesis_Cmc1-like"/>
</dbReference>
<protein>
    <recommendedName>
        <fullName evidence="3">COX assembly mitochondrial protein</fullName>
    </recommendedName>
</protein>
<sequence length="127" mass="13987">MTVLDGAVHAAQGWGLDGEHQISPHARSKITLRLAKIAEQKCQEHIEAFNLCCKGRSITQIFCKPKYDASQECVHRYMNEANLHLVAQRWIDLGRPTKPDWGQLLAGVAEAGDRQGQAQGQAAQAQA</sequence>
<dbReference type="GO" id="GO:0005739">
    <property type="term" value="C:mitochondrion"/>
    <property type="evidence" value="ECO:0007669"/>
    <property type="project" value="UniProtKB-SubCell"/>
</dbReference>
<dbReference type="Proteomes" id="UP000612055">
    <property type="component" value="Unassembled WGS sequence"/>
</dbReference>
<reference evidence="4" key="1">
    <citation type="journal article" date="2020" name="bioRxiv">
        <title>Comparative genomics of Chlamydomonas.</title>
        <authorList>
            <person name="Craig R.J."/>
            <person name="Hasan A.R."/>
            <person name="Ness R.W."/>
            <person name="Keightley P.D."/>
        </authorList>
    </citation>
    <scope>NUCLEOTIDE SEQUENCE</scope>
    <source>
        <strain evidence="4">CCAP 11/70</strain>
    </source>
</reference>
<comment type="subcellular location">
    <subcellularLocation>
        <location evidence="3">Mitochondrion</location>
    </subcellularLocation>
</comment>
<name>A0A835YNZ0_9CHLO</name>